<name>A0A6A1WFN7_9ROSI</name>
<proteinExistence type="predicted"/>
<comment type="caution">
    <text evidence="2">The sequence shown here is derived from an EMBL/GenBank/DDBJ whole genome shotgun (WGS) entry which is preliminary data.</text>
</comment>
<evidence type="ECO:0000256" key="1">
    <source>
        <dbReference type="SAM" id="MobiDB-lite"/>
    </source>
</evidence>
<dbReference type="EMBL" id="RXIC02000020">
    <property type="protein sequence ID" value="KAB1224044.1"/>
    <property type="molecule type" value="Genomic_DNA"/>
</dbReference>
<protein>
    <submittedName>
        <fullName evidence="2">Uncharacterized protein</fullName>
    </submittedName>
</protein>
<keyword evidence="3" id="KW-1185">Reference proteome</keyword>
<feature type="compositionally biased region" description="Polar residues" evidence="1">
    <location>
        <begin position="86"/>
        <end position="104"/>
    </location>
</feature>
<dbReference type="Proteomes" id="UP000516437">
    <property type="component" value="Chromosome 2"/>
</dbReference>
<gene>
    <name evidence="2" type="ORF">CJ030_MR2G001320</name>
</gene>
<evidence type="ECO:0000313" key="3">
    <source>
        <dbReference type="Proteomes" id="UP000516437"/>
    </source>
</evidence>
<dbReference type="AlphaFoldDB" id="A0A6A1WFN7"/>
<evidence type="ECO:0000313" key="2">
    <source>
        <dbReference type="EMBL" id="KAB1224044.1"/>
    </source>
</evidence>
<feature type="region of interest" description="Disordered" evidence="1">
    <location>
        <begin position="75"/>
        <end position="109"/>
    </location>
</feature>
<reference evidence="2 3" key="1">
    <citation type="journal article" date="2019" name="Plant Biotechnol. J.">
        <title>The red bayberry genome and genetic basis of sex determination.</title>
        <authorList>
            <person name="Jia H.M."/>
            <person name="Jia H.J."/>
            <person name="Cai Q.L."/>
            <person name="Wang Y."/>
            <person name="Zhao H.B."/>
            <person name="Yang W.F."/>
            <person name="Wang G.Y."/>
            <person name="Li Y.H."/>
            <person name="Zhan D.L."/>
            <person name="Shen Y.T."/>
            <person name="Niu Q.F."/>
            <person name="Chang L."/>
            <person name="Qiu J."/>
            <person name="Zhao L."/>
            <person name="Xie H.B."/>
            <person name="Fu W.Y."/>
            <person name="Jin J."/>
            <person name="Li X.W."/>
            <person name="Jiao Y."/>
            <person name="Zhou C.C."/>
            <person name="Tu T."/>
            <person name="Chai C.Y."/>
            <person name="Gao J.L."/>
            <person name="Fan L.J."/>
            <person name="van de Weg E."/>
            <person name="Wang J.Y."/>
            <person name="Gao Z.S."/>
        </authorList>
    </citation>
    <scope>NUCLEOTIDE SEQUENCE [LARGE SCALE GENOMIC DNA]</scope>
    <source>
        <tissue evidence="2">Leaves</tissue>
    </source>
</reference>
<sequence length="129" mass="14055">MEDIFYAKDMYDPLGNEAREGAWYQPVEMQEQGEILFYMGPVVQAGDAGTLGGGAGHSDGSVVGRLVTRTRLSASRKRMQGVVSKGEQQTPKLQEGSTDGSPGCTQPKDVRNRFFLMGMEGEICWGPHP</sequence>
<organism evidence="2 3">
    <name type="scientific">Morella rubra</name>
    <name type="common">Chinese bayberry</name>
    <dbReference type="NCBI Taxonomy" id="262757"/>
    <lineage>
        <taxon>Eukaryota</taxon>
        <taxon>Viridiplantae</taxon>
        <taxon>Streptophyta</taxon>
        <taxon>Embryophyta</taxon>
        <taxon>Tracheophyta</taxon>
        <taxon>Spermatophyta</taxon>
        <taxon>Magnoliopsida</taxon>
        <taxon>eudicotyledons</taxon>
        <taxon>Gunneridae</taxon>
        <taxon>Pentapetalae</taxon>
        <taxon>rosids</taxon>
        <taxon>fabids</taxon>
        <taxon>Fagales</taxon>
        <taxon>Myricaceae</taxon>
        <taxon>Morella</taxon>
    </lineage>
</organism>
<accession>A0A6A1WFN7</accession>